<evidence type="ECO:0000313" key="1">
    <source>
        <dbReference type="EMBL" id="PPQ70450.1"/>
    </source>
</evidence>
<name>A0A409VW46_9AGAR</name>
<comment type="caution">
    <text evidence="1">The sequence shown here is derived from an EMBL/GenBank/DDBJ whole genome shotgun (WGS) entry which is preliminary data.</text>
</comment>
<gene>
    <name evidence="1" type="ORF">CVT26_013944</name>
</gene>
<dbReference type="AlphaFoldDB" id="A0A409VW46"/>
<evidence type="ECO:0000313" key="2">
    <source>
        <dbReference type="Proteomes" id="UP000284706"/>
    </source>
</evidence>
<proteinExistence type="predicted"/>
<dbReference type="EMBL" id="NHYE01005541">
    <property type="protein sequence ID" value="PPQ70450.1"/>
    <property type="molecule type" value="Genomic_DNA"/>
</dbReference>
<accession>A0A409VW46</accession>
<sequence length="146" mass="16531">MIDQVFRDFAVLEQISRHDISAAEANAISTVTRVLQAIQSVYTFSTKSKGRRRRKGFRDIGFRRLFETFSVIQKTQRGRPTVASKFPFLEERLQVLFADATPVITDPAGPLLTVQTHFNMGSIGVERILEQFGDNLDKGGQNLRRS</sequence>
<reference evidence="1 2" key="1">
    <citation type="journal article" date="2018" name="Evol. Lett.">
        <title>Horizontal gene cluster transfer increased hallucinogenic mushroom diversity.</title>
        <authorList>
            <person name="Reynolds H.T."/>
            <person name="Vijayakumar V."/>
            <person name="Gluck-Thaler E."/>
            <person name="Korotkin H.B."/>
            <person name="Matheny P.B."/>
            <person name="Slot J.C."/>
        </authorList>
    </citation>
    <scope>NUCLEOTIDE SEQUENCE [LARGE SCALE GENOMIC DNA]</scope>
    <source>
        <strain evidence="1 2">SRW20</strain>
    </source>
</reference>
<keyword evidence="2" id="KW-1185">Reference proteome</keyword>
<protein>
    <submittedName>
        <fullName evidence="1">Uncharacterized protein</fullName>
    </submittedName>
</protein>
<dbReference type="Proteomes" id="UP000284706">
    <property type="component" value="Unassembled WGS sequence"/>
</dbReference>
<dbReference type="InParanoid" id="A0A409VW46"/>
<organism evidence="1 2">
    <name type="scientific">Gymnopilus dilepis</name>
    <dbReference type="NCBI Taxonomy" id="231916"/>
    <lineage>
        <taxon>Eukaryota</taxon>
        <taxon>Fungi</taxon>
        <taxon>Dikarya</taxon>
        <taxon>Basidiomycota</taxon>
        <taxon>Agaricomycotina</taxon>
        <taxon>Agaricomycetes</taxon>
        <taxon>Agaricomycetidae</taxon>
        <taxon>Agaricales</taxon>
        <taxon>Agaricineae</taxon>
        <taxon>Hymenogastraceae</taxon>
        <taxon>Gymnopilus</taxon>
    </lineage>
</organism>